<dbReference type="AlphaFoldDB" id="A0AAN1MQB7"/>
<organism evidence="1 2">
    <name type="scientific">Paraburkholderia hospita</name>
    <dbReference type="NCBI Taxonomy" id="169430"/>
    <lineage>
        <taxon>Bacteria</taxon>
        <taxon>Pseudomonadati</taxon>
        <taxon>Pseudomonadota</taxon>
        <taxon>Betaproteobacteria</taxon>
        <taxon>Burkholderiales</taxon>
        <taxon>Burkholderiaceae</taxon>
        <taxon>Paraburkholderia</taxon>
    </lineage>
</organism>
<name>A0AAN1MQB7_9BURK</name>
<gene>
    <name evidence="1" type="ORF">C2L64_45445</name>
</gene>
<dbReference type="RefSeq" id="WP_103153925.1">
    <property type="nucleotide sequence ID" value="NZ_CP026108.1"/>
</dbReference>
<dbReference type="KEGG" id="phs:C2L64_45445"/>
<dbReference type="Proteomes" id="UP000236649">
    <property type="component" value="Chromosome 4"/>
</dbReference>
<accession>A0AAN1MQB7</accession>
<proteinExistence type="predicted"/>
<evidence type="ECO:0000313" key="1">
    <source>
        <dbReference type="EMBL" id="AUT75610.1"/>
    </source>
</evidence>
<dbReference type="EMBL" id="CP026108">
    <property type="protein sequence ID" value="AUT75610.1"/>
    <property type="molecule type" value="Genomic_DNA"/>
</dbReference>
<evidence type="ECO:0000313" key="2">
    <source>
        <dbReference type="Proteomes" id="UP000236649"/>
    </source>
</evidence>
<dbReference type="GeneID" id="55535537"/>
<reference evidence="1 2" key="1">
    <citation type="submission" date="2018-01" db="EMBL/GenBank/DDBJ databases">
        <title>Species boundaries and ecological features among Paraburkholderia terrae DSMZ17804T, P. hospita DSMZ17164T and P. caribensis DSMZ13236T.</title>
        <authorList>
            <person name="Pratama A.A."/>
        </authorList>
    </citation>
    <scope>NUCLEOTIDE SEQUENCE [LARGE SCALE GENOMIC DNA]</scope>
    <source>
        <strain evidence="1 2">DSM 17164</strain>
    </source>
</reference>
<protein>
    <submittedName>
        <fullName evidence="1">Uncharacterized protein</fullName>
    </submittedName>
</protein>
<sequence length="333" mass="36797">MNQNQNQAGKMPEPAKVLLHQITSDDLLEVLRKHSLQVANAAGRPFDAIAEELFDDLDFYRLERAALLAGDQPSAQSTAIREDIADQLVEHGVLNLPQKTLEQARAALISEWKWASDNSRDLWQSAAKTILDRILKNTPTGALILLKADLEKAGTLGVGIYYERAVKSVQVLVDMPRELPQTVENWRSTLAVGEQVFWTDPDDGICSGYRTIAEIVSDSGSIESDETIVRLTDNGSMTEALAGDISRLKAGEAIKPTVGVTASNDSPVHTDVVAEFIKRCRDNLWGECEQFPKEDWRYAVANDDTILGYWEWVYNEAAAHDVDVSSLTGKVTT</sequence>